<evidence type="ECO:0000256" key="3">
    <source>
        <dbReference type="SAM" id="SignalP"/>
    </source>
</evidence>
<accession>A0AB34IWY3</accession>
<comment type="caution">
    <text evidence="5">The sequence shown here is derived from an EMBL/GenBank/DDBJ whole genome shotgun (WGS) entry which is preliminary data.</text>
</comment>
<organism evidence="5 6">
    <name type="scientific">Prymnesium parvum</name>
    <name type="common">Toxic golden alga</name>
    <dbReference type="NCBI Taxonomy" id="97485"/>
    <lineage>
        <taxon>Eukaryota</taxon>
        <taxon>Haptista</taxon>
        <taxon>Haptophyta</taxon>
        <taxon>Prymnesiophyceae</taxon>
        <taxon>Prymnesiales</taxon>
        <taxon>Prymnesiaceae</taxon>
        <taxon>Prymnesium</taxon>
    </lineage>
</organism>
<dbReference type="PANTHER" id="PTHR11895">
    <property type="entry name" value="TRANSAMIDASE"/>
    <property type="match status" value="1"/>
</dbReference>
<proteinExistence type="inferred from homology"/>
<evidence type="ECO:0000256" key="1">
    <source>
        <dbReference type="ARBA" id="ARBA00009199"/>
    </source>
</evidence>
<feature type="domain" description="Amidase" evidence="4">
    <location>
        <begin position="172"/>
        <end position="604"/>
    </location>
</feature>
<evidence type="ECO:0000313" key="6">
    <source>
        <dbReference type="Proteomes" id="UP001515480"/>
    </source>
</evidence>
<dbReference type="InterPro" id="IPR023631">
    <property type="entry name" value="Amidase_dom"/>
</dbReference>
<dbReference type="AlphaFoldDB" id="A0AB34IWY3"/>
<feature type="signal peptide" evidence="3">
    <location>
        <begin position="1"/>
        <end position="20"/>
    </location>
</feature>
<dbReference type="Proteomes" id="UP001515480">
    <property type="component" value="Unassembled WGS sequence"/>
</dbReference>
<dbReference type="PANTHER" id="PTHR11895:SF67">
    <property type="entry name" value="AMIDASE DOMAIN-CONTAINING PROTEIN"/>
    <property type="match status" value="1"/>
</dbReference>
<dbReference type="InterPro" id="IPR020556">
    <property type="entry name" value="Amidase_CS"/>
</dbReference>
<dbReference type="Gene3D" id="3.90.1300.10">
    <property type="entry name" value="Amidase signature (AS) domain"/>
    <property type="match status" value="1"/>
</dbReference>
<dbReference type="GO" id="GO:0003824">
    <property type="term" value="F:catalytic activity"/>
    <property type="evidence" value="ECO:0007669"/>
    <property type="project" value="InterPro"/>
</dbReference>
<comment type="similarity">
    <text evidence="1">Belongs to the amidase family.</text>
</comment>
<reference evidence="5 6" key="1">
    <citation type="journal article" date="2024" name="Science">
        <title>Giant polyketide synthase enzymes in the biosynthesis of giant marine polyether toxins.</title>
        <authorList>
            <person name="Fallon T.R."/>
            <person name="Shende V.V."/>
            <person name="Wierzbicki I.H."/>
            <person name="Pendleton A.L."/>
            <person name="Watervoot N.F."/>
            <person name="Auber R.P."/>
            <person name="Gonzalez D.J."/>
            <person name="Wisecaver J.H."/>
            <person name="Moore B.S."/>
        </authorList>
    </citation>
    <scope>NUCLEOTIDE SEQUENCE [LARGE SCALE GENOMIC DNA]</scope>
    <source>
        <strain evidence="5 6">12B1</strain>
    </source>
</reference>
<feature type="compositionally biased region" description="Low complexity" evidence="2">
    <location>
        <begin position="125"/>
        <end position="135"/>
    </location>
</feature>
<keyword evidence="6" id="KW-1185">Reference proteome</keyword>
<dbReference type="EMBL" id="JBGBPQ010000017">
    <property type="protein sequence ID" value="KAL1507732.1"/>
    <property type="molecule type" value="Genomic_DNA"/>
</dbReference>
<protein>
    <recommendedName>
        <fullName evidence="4">Amidase domain-containing protein</fullName>
    </recommendedName>
</protein>
<sequence>MASCLAFCAFLALLVALILGAAPLLVGIPALPHPPPPEVNLTSPAYDLQQIHAPSATGAPLRALAAVFRHSLLGPLLARLLLDNNEAWRLRELAQQVPESVVHAPLPIRRLDETSRRRHARLAREAPAARANGAAARRRWRRAPPAPAPPPARWSVREYHAAYGAATTPRQVVEALLAARRRIEAAVGVVFTEVHEEELRAAADASTARWAARAPLSLWDGVPVAVKECVDVRGHAPAHGSFRAPNGSVAASDDPTAAALRAAGALIVGTTAMTEWGVTPLGWSVHARGVANPHRTSHYPGGSSSGSAVAVATGLVPMAVGFDGGGSVRIPAALSGVHGLAATFGRIPFRFGGMSSMFHAGPLGATPADVALAYLLLAHAPTEETHTSSHAYGGGAPPPAHAHGWEACADLKGTRLGVFAPHFADASGEVAAAAEAAVGRLVARGATLVPIAIPNLRALSLAHGLAISTEFAASYDRQATNGWPVEPATAITLALGRVVSAAEVHAANRLRSWAMEWVGRLFEEQAIDAIVTPTTGRTAPPLSAAAREGGESNTAEVVGLMKHVFLANLLGLPAVSVPVGMGNESGLPVGLQLMGAWWEEAKLLRLSCAVEKDAHASPTPRPAHFFDELDQLLGAGGAS</sequence>
<dbReference type="Pfam" id="PF01425">
    <property type="entry name" value="Amidase"/>
    <property type="match status" value="1"/>
</dbReference>
<feature type="chain" id="PRO_5044253384" description="Amidase domain-containing protein" evidence="3">
    <location>
        <begin position="21"/>
        <end position="639"/>
    </location>
</feature>
<evidence type="ECO:0000259" key="4">
    <source>
        <dbReference type="Pfam" id="PF01425"/>
    </source>
</evidence>
<name>A0AB34IWY3_PRYPA</name>
<gene>
    <name evidence="5" type="ORF">AB1Y20_007345</name>
</gene>
<dbReference type="InterPro" id="IPR036928">
    <property type="entry name" value="AS_sf"/>
</dbReference>
<dbReference type="SUPFAM" id="SSF75304">
    <property type="entry name" value="Amidase signature (AS) enzymes"/>
    <property type="match status" value="1"/>
</dbReference>
<evidence type="ECO:0000313" key="5">
    <source>
        <dbReference type="EMBL" id="KAL1507732.1"/>
    </source>
</evidence>
<keyword evidence="3" id="KW-0732">Signal</keyword>
<dbReference type="InterPro" id="IPR000120">
    <property type="entry name" value="Amidase"/>
</dbReference>
<feature type="region of interest" description="Disordered" evidence="2">
    <location>
        <begin position="120"/>
        <end position="152"/>
    </location>
</feature>
<dbReference type="PROSITE" id="PS00571">
    <property type="entry name" value="AMIDASES"/>
    <property type="match status" value="1"/>
</dbReference>
<evidence type="ECO:0000256" key="2">
    <source>
        <dbReference type="SAM" id="MobiDB-lite"/>
    </source>
</evidence>